<dbReference type="PANTHER" id="PTHR47237">
    <property type="entry name" value="SLL0310 PROTEIN"/>
    <property type="match status" value="1"/>
</dbReference>
<dbReference type="SUPFAM" id="SSF55729">
    <property type="entry name" value="Acyl-CoA N-acyltransferases (Nat)"/>
    <property type="match status" value="1"/>
</dbReference>
<gene>
    <name evidence="2" type="ORF">C8P63_10378</name>
</gene>
<dbReference type="Gene3D" id="3.40.630.90">
    <property type="match status" value="1"/>
</dbReference>
<comment type="caution">
    <text evidence="2">The sequence shown here is derived from an EMBL/GenBank/DDBJ whole genome shotgun (WGS) entry which is preliminary data.</text>
</comment>
<dbReference type="CDD" id="cd04301">
    <property type="entry name" value="NAT_SF"/>
    <property type="match status" value="1"/>
</dbReference>
<keyword evidence="3" id="KW-1185">Reference proteome</keyword>
<sequence>MIQDESILQYDFHRLSRNEIGAIVGLSENLGWDYSEKDVEGMMRSGVFFGHRNGAGKVISTAAIFPYGNLASLGVVMVDPGYRRKGLATEAIRACLGEVPGFPVTLVATEEGVPLYEKLGFRMVDTLDKLVAKRWSGQKPSEEGDGILRPLTEADIEPVLKLDRKVFGANRETLLKWRIRQARERVLFRSPTGEISGFALGVQGPDVLLIGPVIAPDPASAAWLIHRIASGHPGPMRIDLFSGHRGLSDWLIRNGFVRERKPPVMLKDGVLLPSGKNLIAVASQAFG</sequence>
<dbReference type="GO" id="GO:0016747">
    <property type="term" value="F:acyltransferase activity, transferring groups other than amino-acyl groups"/>
    <property type="evidence" value="ECO:0007669"/>
    <property type="project" value="InterPro"/>
</dbReference>
<dbReference type="Gene3D" id="3.40.630.30">
    <property type="match status" value="1"/>
</dbReference>
<dbReference type="InterPro" id="IPR000182">
    <property type="entry name" value="GNAT_dom"/>
</dbReference>
<dbReference type="AlphaFoldDB" id="A0A2T6C7L3"/>
<organism evidence="2 3">
    <name type="scientific">Melghirimyces profundicolus</name>
    <dbReference type="NCBI Taxonomy" id="1242148"/>
    <lineage>
        <taxon>Bacteria</taxon>
        <taxon>Bacillati</taxon>
        <taxon>Bacillota</taxon>
        <taxon>Bacilli</taxon>
        <taxon>Bacillales</taxon>
        <taxon>Thermoactinomycetaceae</taxon>
        <taxon>Melghirimyces</taxon>
    </lineage>
</organism>
<evidence type="ECO:0000259" key="1">
    <source>
        <dbReference type="PROSITE" id="PS51186"/>
    </source>
</evidence>
<dbReference type="PROSITE" id="PS51186">
    <property type="entry name" value="GNAT"/>
    <property type="match status" value="1"/>
</dbReference>
<keyword evidence="2" id="KW-0808">Transferase</keyword>
<dbReference type="InterPro" id="IPR052729">
    <property type="entry name" value="Acyl/Acetyltrans_Enzymes"/>
</dbReference>
<dbReference type="RefSeq" id="WP_170109462.1">
    <property type="nucleotide sequence ID" value="NZ_QBKR01000003.1"/>
</dbReference>
<dbReference type="InterPro" id="IPR041496">
    <property type="entry name" value="YitH/HolE_GNAT"/>
</dbReference>
<dbReference type="EMBL" id="QBKR01000003">
    <property type="protein sequence ID" value="PTX64295.1"/>
    <property type="molecule type" value="Genomic_DNA"/>
</dbReference>
<dbReference type="Pfam" id="PF13508">
    <property type="entry name" value="Acetyltransf_7"/>
    <property type="match status" value="1"/>
</dbReference>
<dbReference type="Pfam" id="PF18014">
    <property type="entry name" value="Acetyltransf_18"/>
    <property type="match status" value="1"/>
</dbReference>
<evidence type="ECO:0000313" key="3">
    <source>
        <dbReference type="Proteomes" id="UP000244240"/>
    </source>
</evidence>
<dbReference type="Proteomes" id="UP000244240">
    <property type="component" value="Unassembled WGS sequence"/>
</dbReference>
<dbReference type="InterPro" id="IPR016181">
    <property type="entry name" value="Acyl_CoA_acyltransferase"/>
</dbReference>
<feature type="domain" description="N-acetyltransferase" evidence="1">
    <location>
        <begin position="10"/>
        <end position="142"/>
    </location>
</feature>
<proteinExistence type="predicted"/>
<accession>A0A2T6C7L3</accession>
<evidence type="ECO:0000313" key="2">
    <source>
        <dbReference type="EMBL" id="PTX64295.1"/>
    </source>
</evidence>
<reference evidence="2 3" key="1">
    <citation type="submission" date="2018-04" db="EMBL/GenBank/DDBJ databases">
        <title>Genomic Encyclopedia of Archaeal and Bacterial Type Strains, Phase II (KMG-II): from individual species to whole genera.</title>
        <authorList>
            <person name="Goeker M."/>
        </authorList>
    </citation>
    <scope>NUCLEOTIDE SEQUENCE [LARGE SCALE GENOMIC DNA]</scope>
    <source>
        <strain evidence="2 3">DSM 45787</strain>
    </source>
</reference>
<dbReference type="PANTHER" id="PTHR47237:SF2">
    <property type="entry name" value="BLL4206 PROTEIN"/>
    <property type="match status" value="1"/>
</dbReference>
<name>A0A2T6C7L3_9BACL</name>
<protein>
    <submittedName>
        <fullName evidence="2">Acetyltransferase (GNAT) family protein</fullName>
    </submittedName>
</protein>